<evidence type="ECO:0000256" key="1">
    <source>
        <dbReference type="SAM" id="Coils"/>
    </source>
</evidence>
<evidence type="ECO:0000313" key="4">
    <source>
        <dbReference type="Proteomes" id="UP000799302"/>
    </source>
</evidence>
<feature type="compositionally biased region" description="Polar residues" evidence="2">
    <location>
        <begin position="174"/>
        <end position="218"/>
    </location>
</feature>
<name>A0A6A6UV79_9PEZI</name>
<feature type="compositionally biased region" description="Basic residues" evidence="2">
    <location>
        <begin position="671"/>
        <end position="681"/>
    </location>
</feature>
<reference evidence="3" key="1">
    <citation type="journal article" date="2020" name="Stud. Mycol.">
        <title>101 Dothideomycetes genomes: a test case for predicting lifestyles and emergence of pathogens.</title>
        <authorList>
            <person name="Haridas S."/>
            <person name="Albert R."/>
            <person name="Binder M."/>
            <person name="Bloem J."/>
            <person name="Labutti K."/>
            <person name="Salamov A."/>
            <person name="Andreopoulos B."/>
            <person name="Baker S."/>
            <person name="Barry K."/>
            <person name="Bills G."/>
            <person name="Bluhm B."/>
            <person name="Cannon C."/>
            <person name="Castanera R."/>
            <person name="Culley D."/>
            <person name="Daum C."/>
            <person name="Ezra D."/>
            <person name="Gonzalez J."/>
            <person name="Henrissat B."/>
            <person name="Kuo A."/>
            <person name="Liang C."/>
            <person name="Lipzen A."/>
            <person name="Lutzoni F."/>
            <person name="Magnuson J."/>
            <person name="Mondo S."/>
            <person name="Nolan M."/>
            <person name="Ohm R."/>
            <person name="Pangilinan J."/>
            <person name="Park H.-J."/>
            <person name="Ramirez L."/>
            <person name="Alfaro M."/>
            <person name="Sun H."/>
            <person name="Tritt A."/>
            <person name="Yoshinaga Y."/>
            <person name="Zwiers L.-H."/>
            <person name="Turgeon B."/>
            <person name="Goodwin S."/>
            <person name="Spatafora J."/>
            <person name="Crous P."/>
            <person name="Grigoriev I."/>
        </authorList>
    </citation>
    <scope>NUCLEOTIDE SEQUENCE</scope>
    <source>
        <strain evidence="3">CBS 115976</strain>
    </source>
</reference>
<feature type="compositionally biased region" description="Low complexity" evidence="2">
    <location>
        <begin position="56"/>
        <end position="71"/>
    </location>
</feature>
<feature type="region of interest" description="Disordered" evidence="2">
    <location>
        <begin position="655"/>
        <end position="681"/>
    </location>
</feature>
<dbReference type="Proteomes" id="UP000799302">
    <property type="component" value="Unassembled WGS sequence"/>
</dbReference>
<sequence>MSDLAPGVGPSSSGRATNGGARPQGAVPVSQGQQAKLTTPTDIMRRRREREEAKQQAEAAAQGQTTPTPEQSSQRLPERLRTDERPDIPIGQPRTQQPHRRATSEATPGQGPPSYAPTGQPSASASGAGGSFNPRTGQPTSQSQDPSIPGRPRANTQGSGQSRPVPPSSQQPGTQRYSSQQQNPSASGQPQPRVSAQSGPSVQRPSAPTSSAGSMQPAISNFPHAFERWETLSSHWEGLTSYWIRRLEQNTEELRREPLLQQLSRQVTDLSAAGANLFHGVVELQKLRASSERKFQRWFYETRKETERQQEVAAQYEQALVGERRAHAADLSLLQGEIDSSHSTIGRLEKQLSEMQREQHISKEEARRAWEELGRREQEARDQVTALREGQPILVGGIQVFPTAHQTSGRQQSMSGAAPGGSGRPTTRDGSGAPPAMSGVPEGAYGQPILQGSPTHTDPFTEHGGMPRTQPSATNGMHTSAPEAFASPSGGAGFYQQPTSYLHGAPGHRVTAPGTEETFSSDHDEDDYEYDEHGRPRTDVHGNPIVWRRGHPILADDDDEDTADDIEHERAMRAKYGPNTSTAVSYPQVPAPTSARINPVSAPTTAGAVSVGPSHLHPATAGGAGFGAPVDYEGEGYEDSDFDVNQYPSRLSIVDEVDEEASRASEISGRSGRHTPRQPPF</sequence>
<accession>A0A6A6UV79</accession>
<dbReference type="EMBL" id="MU004230">
    <property type="protein sequence ID" value="KAF2674988.1"/>
    <property type="molecule type" value="Genomic_DNA"/>
</dbReference>
<keyword evidence="1" id="KW-0175">Coiled coil</keyword>
<feature type="compositionally biased region" description="Polar residues" evidence="2">
    <location>
        <begin position="469"/>
        <end position="478"/>
    </location>
</feature>
<keyword evidence="4" id="KW-1185">Reference proteome</keyword>
<feature type="region of interest" description="Disordered" evidence="2">
    <location>
        <begin position="618"/>
        <end position="643"/>
    </location>
</feature>
<protein>
    <submittedName>
        <fullName evidence="3">Uncharacterized protein</fullName>
    </submittedName>
</protein>
<organism evidence="3 4">
    <name type="scientific">Microthyrium microscopicum</name>
    <dbReference type="NCBI Taxonomy" id="703497"/>
    <lineage>
        <taxon>Eukaryota</taxon>
        <taxon>Fungi</taxon>
        <taxon>Dikarya</taxon>
        <taxon>Ascomycota</taxon>
        <taxon>Pezizomycotina</taxon>
        <taxon>Dothideomycetes</taxon>
        <taxon>Dothideomycetes incertae sedis</taxon>
        <taxon>Microthyriales</taxon>
        <taxon>Microthyriaceae</taxon>
        <taxon>Microthyrium</taxon>
    </lineage>
</organism>
<gene>
    <name evidence="3" type="ORF">BT63DRAFT_25666</name>
</gene>
<feature type="coiled-coil region" evidence="1">
    <location>
        <begin position="338"/>
        <end position="383"/>
    </location>
</feature>
<feature type="region of interest" description="Disordered" evidence="2">
    <location>
        <begin position="405"/>
        <end position="545"/>
    </location>
</feature>
<feature type="region of interest" description="Disordered" evidence="2">
    <location>
        <begin position="1"/>
        <end position="218"/>
    </location>
</feature>
<evidence type="ECO:0000256" key="2">
    <source>
        <dbReference type="SAM" id="MobiDB-lite"/>
    </source>
</evidence>
<evidence type="ECO:0000313" key="3">
    <source>
        <dbReference type="EMBL" id="KAF2674988.1"/>
    </source>
</evidence>
<dbReference type="AlphaFoldDB" id="A0A6A6UV79"/>
<dbReference type="OrthoDB" id="5945798at2759"/>
<feature type="compositionally biased region" description="Basic and acidic residues" evidence="2">
    <location>
        <begin position="76"/>
        <end position="87"/>
    </location>
</feature>
<proteinExistence type="predicted"/>
<feature type="compositionally biased region" description="Polar residues" evidence="2">
    <location>
        <begin position="133"/>
        <end position="146"/>
    </location>
</feature>
<feature type="compositionally biased region" description="Polar residues" evidence="2">
    <location>
        <begin position="405"/>
        <end position="415"/>
    </location>
</feature>
<feature type="compositionally biased region" description="Acidic residues" evidence="2">
    <location>
        <begin position="632"/>
        <end position="642"/>
    </location>
</feature>
<feature type="compositionally biased region" description="Basic and acidic residues" evidence="2">
    <location>
        <begin position="531"/>
        <end position="540"/>
    </location>
</feature>